<dbReference type="Proteomes" id="UP001497623">
    <property type="component" value="Unassembled WGS sequence"/>
</dbReference>
<keyword evidence="2" id="KW-0812">Transmembrane</keyword>
<feature type="region of interest" description="Disordered" evidence="1">
    <location>
        <begin position="1"/>
        <end position="20"/>
    </location>
</feature>
<protein>
    <submittedName>
        <fullName evidence="3">Uncharacterized protein</fullName>
    </submittedName>
</protein>
<keyword evidence="4" id="KW-1185">Reference proteome</keyword>
<name>A0AAV2QGE0_MEGNR</name>
<feature type="transmembrane region" description="Helical" evidence="2">
    <location>
        <begin position="31"/>
        <end position="54"/>
    </location>
</feature>
<evidence type="ECO:0000313" key="4">
    <source>
        <dbReference type="Proteomes" id="UP001497623"/>
    </source>
</evidence>
<keyword evidence="2" id="KW-1133">Transmembrane helix</keyword>
<keyword evidence="2" id="KW-0472">Membrane</keyword>
<sequence length="116" mass="12450">TTKPDGYDNTGMPVSTPGYISKEPSTPMSAILIGAITSSIFIIIMLIIAVALYLKKRKTKDELELPPGDIGMGNRHDSDNSLYGDVGGNNNPQVPRRSSQHVSENSLYGAVMARDA</sequence>
<feature type="non-terminal residue" evidence="3">
    <location>
        <position position="1"/>
    </location>
</feature>
<evidence type="ECO:0000256" key="2">
    <source>
        <dbReference type="SAM" id="Phobius"/>
    </source>
</evidence>
<organism evidence="3 4">
    <name type="scientific">Meganyctiphanes norvegica</name>
    <name type="common">Northern krill</name>
    <name type="synonym">Thysanopoda norvegica</name>
    <dbReference type="NCBI Taxonomy" id="48144"/>
    <lineage>
        <taxon>Eukaryota</taxon>
        <taxon>Metazoa</taxon>
        <taxon>Ecdysozoa</taxon>
        <taxon>Arthropoda</taxon>
        <taxon>Crustacea</taxon>
        <taxon>Multicrustacea</taxon>
        <taxon>Malacostraca</taxon>
        <taxon>Eumalacostraca</taxon>
        <taxon>Eucarida</taxon>
        <taxon>Euphausiacea</taxon>
        <taxon>Euphausiidae</taxon>
        <taxon>Meganyctiphanes</taxon>
    </lineage>
</organism>
<feature type="compositionally biased region" description="Polar residues" evidence="1">
    <location>
        <begin position="88"/>
        <end position="105"/>
    </location>
</feature>
<proteinExistence type="predicted"/>
<accession>A0AAV2QGE0</accession>
<evidence type="ECO:0000313" key="3">
    <source>
        <dbReference type="EMBL" id="CAL4085289.1"/>
    </source>
</evidence>
<comment type="caution">
    <text evidence="3">The sequence shown here is derived from an EMBL/GenBank/DDBJ whole genome shotgun (WGS) entry which is preliminary data.</text>
</comment>
<dbReference type="EMBL" id="CAXKWB010006970">
    <property type="protein sequence ID" value="CAL4085289.1"/>
    <property type="molecule type" value="Genomic_DNA"/>
</dbReference>
<gene>
    <name evidence="3" type="ORF">MNOR_LOCUS12639</name>
</gene>
<evidence type="ECO:0000256" key="1">
    <source>
        <dbReference type="SAM" id="MobiDB-lite"/>
    </source>
</evidence>
<feature type="region of interest" description="Disordered" evidence="1">
    <location>
        <begin position="63"/>
        <end position="105"/>
    </location>
</feature>
<reference evidence="3 4" key="1">
    <citation type="submission" date="2024-05" db="EMBL/GenBank/DDBJ databases">
        <authorList>
            <person name="Wallberg A."/>
        </authorList>
    </citation>
    <scope>NUCLEOTIDE SEQUENCE [LARGE SCALE GENOMIC DNA]</scope>
</reference>
<dbReference type="AlphaFoldDB" id="A0AAV2QGE0"/>